<gene>
    <name evidence="5" type="ORF">ACH4WX_28765</name>
</gene>
<evidence type="ECO:0000256" key="2">
    <source>
        <dbReference type="ARBA" id="ARBA00023136"/>
    </source>
</evidence>
<dbReference type="PANTHER" id="PTHR37042">
    <property type="entry name" value="OUTER MEMBRANE PROTEIN RV1973"/>
    <property type="match status" value="1"/>
</dbReference>
<comment type="subcellular location">
    <subcellularLocation>
        <location evidence="1">Membrane</location>
    </subcellularLocation>
</comment>
<evidence type="ECO:0000313" key="5">
    <source>
        <dbReference type="EMBL" id="MFI1464727.1"/>
    </source>
</evidence>
<proteinExistence type="predicted"/>
<feature type="region of interest" description="Disordered" evidence="3">
    <location>
        <begin position="1"/>
        <end position="166"/>
    </location>
</feature>
<accession>A0ABW7TUL7</accession>
<name>A0ABW7TUL7_9NOCA</name>
<evidence type="ECO:0000256" key="3">
    <source>
        <dbReference type="SAM" id="MobiDB-lite"/>
    </source>
</evidence>
<feature type="compositionally biased region" description="Basic and acidic residues" evidence="3">
    <location>
        <begin position="1"/>
        <end position="17"/>
    </location>
</feature>
<evidence type="ECO:0008006" key="7">
    <source>
        <dbReference type="Google" id="ProtNLM"/>
    </source>
</evidence>
<evidence type="ECO:0000256" key="4">
    <source>
        <dbReference type="SAM" id="Phobius"/>
    </source>
</evidence>
<dbReference type="Proteomes" id="UP001611263">
    <property type="component" value="Unassembled WGS sequence"/>
</dbReference>
<reference evidence="5 6" key="1">
    <citation type="submission" date="2024-10" db="EMBL/GenBank/DDBJ databases">
        <title>The Natural Products Discovery Center: Release of the First 8490 Sequenced Strains for Exploring Actinobacteria Biosynthetic Diversity.</title>
        <authorList>
            <person name="Kalkreuter E."/>
            <person name="Kautsar S.A."/>
            <person name="Yang D."/>
            <person name="Bader C.D."/>
            <person name="Teijaro C.N."/>
            <person name="Fluegel L."/>
            <person name="Davis C.M."/>
            <person name="Simpson J.R."/>
            <person name="Lauterbach L."/>
            <person name="Steele A.D."/>
            <person name="Gui C."/>
            <person name="Meng S."/>
            <person name="Li G."/>
            <person name="Viehrig K."/>
            <person name="Ye F."/>
            <person name="Su P."/>
            <person name="Kiefer A.F."/>
            <person name="Nichols A."/>
            <person name="Cepeda A.J."/>
            <person name="Yan W."/>
            <person name="Fan B."/>
            <person name="Jiang Y."/>
            <person name="Adhikari A."/>
            <person name="Zheng C.-J."/>
            <person name="Schuster L."/>
            <person name="Cowan T.M."/>
            <person name="Smanski M.J."/>
            <person name="Chevrette M.G."/>
            <person name="De Carvalho L.P.S."/>
            <person name="Shen B."/>
        </authorList>
    </citation>
    <scope>NUCLEOTIDE SEQUENCE [LARGE SCALE GENOMIC DNA]</scope>
    <source>
        <strain evidence="5 6">NPDC020568</strain>
    </source>
</reference>
<dbReference type="GeneID" id="93509760"/>
<feature type="transmembrane region" description="Helical" evidence="4">
    <location>
        <begin position="170"/>
        <end position="194"/>
    </location>
</feature>
<keyword evidence="6" id="KW-1185">Reference proteome</keyword>
<comment type="caution">
    <text evidence="5">The sequence shown here is derived from an EMBL/GenBank/DDBJ whole genome shotgun (WGS) entry which is preliminary data.</text>
</comment>
<evidence type="ECO:0000256" key="1">
    <source>
        <dbReference type="ARBA" id="ARBA00004370"/>
    </source>
</evidence>
<dbReference type="EMBL" id="JBIRUQ010000009">
    <property type="protein sequence ID" value="MFI1464727.1"/>
    <property type="molecule type" value="Genomic_DNA"/>
</dbReference>
<sequence length="333" mass="33545">MTDKPAEPAGKPDDEPKPVTGETPAADAVASAAADDTASGADSVSSATTTPETAATTEPDRADRATSEGTGPARSAPSAGESAGSATATANTEAEVPETTDSDTAPSDPVTAGVGPSESTARAPENGSAAAGSAPEHGKTVSMKKLLGGRRTSGSGGAPERAGSGSRPRVLLGALAVAVLLLIGAVGVAGYLYVEERDKAEVLAAYDEVRQAACRYAPVLANYDAKNLEPYFSAVLDGATGDWKKEFETTTTELREALAAGQVVSTAGDIQCAVKTVDAGSAEVVVVIGQTITSLGTQGQPAPGQLAMVMRMQKTDGRWLVDQMTSPLAEPVQ</sequence>
<protein>
    <recommendedName>
        <fullName evidence="7">Mce-associated membrane protein</fullName>
    </recommendedName>
</protein>
<dbReference type="RefSeq" id="WP_231508753.1">
    <property type="nucleotide sequence ID" value="NZ_JBIRUQ010000009.1"/>
</dbReference>
<feature type="compositionally biased region" description="Low complexity" evidence="3">
    <location>
        <begin position="25"/>
        <end position="57"/>
    </location>
</feature>
<keyword evidence="4" id="KW-1133">Transmembrane helix</keyword>
<feature type="compositionally biased region" description="Low complexity" evidence="3">
    <location>
        <begin position="71"/>
        <end position="94"/>
    </location>
</feature>
<organism evidence="5 6">
    <name type="scientific">Nocardia carnea</name>
    <dbReference type="NCBI Taxonomy" id="37328"/>
    <lineage>
        <taxon>Bacteria</taxon>
        <taxon>Bacillati</taxon>
        <taxon>Actinomycetota</taxon>
        <taxon>Actinomycetes</taxon>
        <taxon>Mycobacteriales</taxon>
        <taxon>Nocardiaceae</taxon>
        <taxon>Nocardia</taxon>
    </lineage>
</organism>
<keyword evidence="2 4" id="KW-0472">Membrane</keyword>
<keyword evidence="4" id="KW-0812">Transmembrane</keyword>
<evidence type="ECO:0000313" key="6">
    <source>
        <dbReference type="Proteomes" id="UP001611263"/>
    </source>
</evidence>
<dbReference type="PANTHER" id="PTHR37042:SF4">
    <property type="entry name" value="OUTER MEMBRANE PROTEIN RV1973"/>
    <property type="match status" value="1"/>
</dbReference>